<dbReference type="EMBL" id="CAJVAF010000315">
    <property type="protein sequence ID" value="CAG7596314.1"/>
    <property type="molecule type" value="Genomic_DNA"/>
</dbReference>
<evidence type="ECO:0000256" key="1">
    <source>
        <dbReference type="SAM" id="Phobius"/>
    </source>
</evidence>
<organism evidence="2 3">
    <name type="scientific">Hyalomma marginatum</name>
    <dbReference type="NCBI Taxonomy" id="34627"/>
    <lineage>
        <taxon>Eukaryota</taxon>
        <taxon>Metazoa</taxon>
        <taxon>Ecdysozoa</taxon>
        <taxon>Arthropoda</taxon>
        <taxon>Chelicerata</taxon>
        <taxon>Arachnida</taxon>
        <taxon>Acari</taxon>
        <taxon>Parasitiformes</taxon>
        <taxon>Ixodida</taxon>
        <taxon>Ixodoidea</taxon>
        <taxon>Ixodidae</taxon>
        <taxon>Hyalomminae</taxon>
        <taxon>Hyalomma</taxon>
    </lineage>
</organism>
<sequence>MGNGVIVIGLASVIVGERIVSSRNMLMIFFSCLLGAIVYNTLIAISLDAAGSILRASDIYIITAVLIVFIMLSKRNNERGS</sequence>
<dbReference type="Proteomes" id="UP000837675">
    <property type="component" value="Unassembled WGS sequence"/>
</dbReference>
<gene>
    <name evidence="2" type="ORF">MHYMCMPASI_00866</name>
</gene>
<dbReference type="AlphaFoldDB" id="A0A8S4C461"/>
<proteinExistence type="predicted"/>
<protein>
    <submittedName>
        <fullName evidence="2">ABC transporter permease</fullName>
    </submittedName>
</protein>
<keyword evidence="1" id="KW-0812">Transmembrane</keyword>
<feature type="transmembrane region" description="Helical" evidence="1">
    <location>
        <begin position="53"/>
        <end position="72"/>
    </location>
</feature>
<keyword evidence="3" id="KW-1185">Reference proteome</keyword>
<keyword evidence="1" id="KW-1133">Transmembrane helix</keyword>
<accession>A0A8S4C461</accession>
<name>A0A8S4C461_9ACAR</name>
<reference evidence="2" key="1">
    <citation type="submission" date="2021-06" db="EMBL/GenBank/DDBJ databases">
        <authorList>
            <person name="Nardi T."/>
            <person name="Nardi T."/>
        </authorList>
    </citation>
    <scope>NUCLEOTIDE SEQUENCE</scope>
</reference>
<evidence type="ECO:0000313" key="2">
    <source>
        <dbReference type="EMBL" id="CAG7596314.1"/>
    </source>
</evidence>
<keyword evidence="1" id="KW-0472">Membrane</keyword>
<evidence type="ECO:0000313" key="3">
    <source>
        <dbReference type="Proteomes" id="UP000837675"/>
    </source>
</evidence>
<feature type="transmembrane region" description="Helical" evidence="1">
    <location>
        <begin position="26"/>
        <end position="47"/>
    </location>
</feature>
<comment type="caution">
    <text evidence="2">The sequence shown here is derived from an EMBL/GenBank/DDBJ whole genome shotgun (WGS) entry which is preliminary data.</text>
</comment>